<dbReference type="SUPFAM" id="SSF103088">
    <property type="entry name" value="OmpA-like"/>
    <property type="match status" value="1"/>
</dbReference>
<reference evidence="2" key="1">
    <citation type="journal article" date="2020" name="Int. J. Syst. Evol. Microbiol.">
        <title>Aquipluma nitroreducens gen. nov. sp. nov., a novel facultatively anaerobic bacterium isolated from a freshwater lake.</title>
        <authorList>
            <person name="Watanabe M."/>
            <person name="Kojima H."/>
            <person name="Fukui M."/>
        </authorList>
    </citation>
    <scope>NUCLEOTIDE SEQUENCE</scope>
    <source>
        <strain evidence="2">MeG22</strain>
    </source>
</reference>
<dbReference type="AlphaFoldDB" id="A0A5K7S6F6"/>
<sequence length="664" mass="71675">MKTKINKPEAKNQSATPFFAAKNSGGFIPVQAKLMVNEPGDAFETEADRVADAVVQPASGESQAFFHPASAPIVQRRAEEPVQDIESGSFSPIAETEDLIASVSGSGVQLDPDTRLGMEQRFGADFSGVKIHSDSSSAALSNRLGAHAFTTGNDIFFNSGKYSPETLSGKHLLAHELTHTIQHGGNSKLQNKSAIQRWPWDTLSPEETLANDKREFRSRNYGPITYTQAAVSGSGFDASYSPATSILNITVRGKIRFADTLSGGAGGYSSSNSFMNSAGFIPIMNALPPEVQARILPYFQWTEDQKQIHLIRFRQNLEAATALWQNTGMSLQVSETGWEDVTATPSIHLDITEGNAVQGTNASGGTDVASSDHLQVEIVKQPTADDVANIQRIITEYNATTGASVTNGMLRGVRSYLGNDPGSRGSAPQGVNNFMSLESDRSDDPANKYYFQSVYFANNESQLSEEARAGLDAFFSDPMILLDNADRAVDIDLHGYASAPGSTAYNSTLVEARMNSVQNYIDERVDNSNISMNYYTTNRNNDSDASAEADLAAFPDRHDPADFRRVDIMVTRQGRGGQNVFAHELGHVFGLGDEYVETANGYNRPAGALASHDQLAKNAGVTGGAVVGNDNRIMSTGNVVGAEHYSTFADALNRLTSKTWRVNN</sequence>
<evidence type="ECO:0000259" key="1">
    <source>
        <dbReference type="Pfam" id="PF13699"/>
    </source>
</evidence>
<evidence type="ECO:0000313" key="2">
    <source>
        <dbReference type="EMBL" id="BBE17113.1"/>
    </source>
</evidence>
<dbReference type="Proteomes" id="UP001193389">
    <property type="component" value="Chromosome"/>
</dbReference>
<name>A0A5K7S6F6_9BACT</name>
<feature type="domain" description="eCIS core" evidence="1">
    <location>
        <begin position="110"/>
        <end position="185"/>
    </location>
</feature>
<accession>A0A5K7S6F6</accession>
<keyword evidence="3" id="KW-1185">Reference proteome</keyword>
<dbReference type="InterPro" id="IPR036737">
    <property type="entry name" value="OmpA-like_sf"/>
</dbReference>
<proteinExistence type="predicted"/>
<protein>
    <recommendedName>
        <fullName evidence="1">eCIS core domain-containing protein</fullName>
    </recommendedName>
</protein>
<gene>
    <name evidence="2" type="ORF">AQPE_1262</name>
</gene>
<dbReference type="SUPFAM" id="SSF55486">
    <property type="entry name" value="Metalloproteases ('zincins'), catalytic domain"/>
    <property type="match status" value="1"/>
</dbReference>
<dbReference type="Pfam" id="PF13699">
    <property type="entry name" value="eCIS_core"/>
    <property type="match status" value="1"/>
</dbReference>
<dbReference type="InterPro" id="IPR025295">
    <property type="entry name" value="eCIS_core_dom"/>
</dbReference>
<evidence type="ECO:0000313" key="3">
    <source>
        <dbReference type="Proteomes" id="UP001193389"/>
    </source>
</evidence>
<dbReference type="KEGG" id="anf:AQPE_1262"/>
<dbReference type="EMBL" id="AP018694">
    <property type="protein sequence ID" value="BBE17113.1"/>
    <property type="molecule type" value="Genomic_DNA"/>
</dbReference>
<organism evidence="2 3">
    <name type="scientific">Aquipluma nitroreducens</name>
    <dbReference type="NCBI Taxonomy" id="2010828"/>
    <lineage>
        <taxon>Bacteria</taxon>
        <taxon>Pseudomonadati</taxon>
        <taxon>Bacteroidota</taxon>
        <taxon>Bacteroidia</taxon>
        <taxon>Marinilabiliales</taxon>
        <taxon>Prolixibacteraceae</taxon>
        <taxon>Aquipluma</taxon>
    </lineage>
</organism>
<dbReference type="RefSeq" id="WP_318350133.1">
    <property type="nucleotide sequence ID" value="NZ_AP018694.1"/>
</dbReference>
<dbReference type="Gene3D" id="3.30.1330.60">
    <property type="entry name" value="OmpA-like domain"/>
    <property type="match status" value="1"/>
</dbReference>